<feature type="transmembrane region" description="Helical" evidence="1">
    <location>
        <begin position="36"/>
        <end position="55"/>
    </location>
</feature>
<keyword evidence="1" id="KW-0472">Membrane</keyword>
<dbReference type="RefSeq" id="WP_109983511.1">
    <property type="nucleotide sequence ID" value="NZ_QGTD01000005.1"/>
</dbReference>
<dbReference type="NCBIfam" id="NF041644">
    <property type="entry name" value="CBO0543_fam"/>
    <property type="match status" value="1"/>
</dbReference>
<evidence type="ECO:0000256" key="1">
    <source>
        <dbReference type="SAM" id="Phobius"/>
    </source>
</evidence>
<name>A0A317L085_9BACI</name>
<feature type="transmembrane region" description="Helical" evidence="1">
    <location>
        <begin position="157"/>
        <end position="175"/>
    </location>
</feature>
<keyword evidence="3" id="KW-1185">Reference proteome</keyword>
<dbReference type="EMBL" id="QGTD01000005">
    <property type="protein sequence ID" value="PWU69231.1"/>
    <property type="molecule type" value="Genomic_DNA"/>
</dbReference>
<evidence type="ECO:0000313" key="3">
    <source>
        <dbReference type="Proteomes" id="UP000245624"/>
    </source>
</evidence>
<protein>
    <submittedName>
        <fullName evidence="2">Uncharacterized protein</fullName>
    </submittedName>
</protein>
<feature type="transmembrane region" description="Helical" evidence="1">
    <location>
        <begin position="127"/>
        <end position="145"/>
    </location>
</feature>
<evidence type="ECO:0000313" key="2">
    <source>
        <dbReference type="EMBL" id="PWU69231.1"/>
    </source>
</evidence>
<dbReference type="OrthoDB" id="1679483at2"/>
<feature type="transmembrane region" description="Helical" evidence="1">
    <location>
        <begin position="64"/>
        <end position="88"/>
    </location>
</feature>
<keyword evidence="1" id="KW-1133">Transmembrane helix</keyword>
<dbReference type="Proteomes" id="UP000245624">
    <property type="component" value="Unassembled WGS sequence"/>
</dbReference>
<accession>A0A317L085</accession>
<keyword evidence="1" id="KW-0812">Transmembrane</keyword>
<sequence length="188" mass="21634">MTVIEGLEQSERAYDQLVEVNQLLTDAVLNAFLFSWQWWLGIILFILPWVLWILYRDKKNTGRLLLGGFITIILALSIDLIAISYGLWSYPMKFVPISPLLFLPYHFALAPVGVMFALQIKPNSHPIVKGVIFAAVGAFVGMNLFDALDFYNPKGWPTFYDFFIFLFLFLVAHLFSKIDSYHEKSDRS</sequence>
<dbReference type="InterPro" id="IPR048147">
    <property type="entry name" value="CBO0543-like"/>
</dbReference>
<dbReference type="AlphaFoldDB" id="A0A317L085"/>
<proteinExistence type="predicted"/>
<organism evidence="2 3">
    <name type="scientific">Gracilibacillus dipsosauri</name>
    <dbReference type="NCBI Taxonomy" id="178340"/>
    <lineage>
        <taxon>Bacteria</taxon>
        <taxon>Bacillati</taxon>
        <taxon>Bacillota</taxon>
        <taxon>Bacilli</taxon>
        <taxon>Bacillales</taxon>
        <taxon>Bacillaceae</taxon>
        <taxon>Gracilibacillus</taxon>
    </lineage>
</organism>
<comment type="caution">
    <text evidence="2">The sequence shown here is derived from an EMBL/GenBank/DDBJ whole genome shotgun (WGS) entry which is preliminary data.</text>
</comment>
<reference evidence="2 3" key="1">
    <citation type="submission" date="2018-05" db="EMBL/GenBank/DDBJ databases">
        <title>Genomic analysis of Gracilibacillus dipsosauri DD1 reveals novel features of a salt-tolerant amylase.</title>
        <authorList>
            <person name="Deutch C.E."/>
            <person name="Yang S."/>
        </authorList>
    </citation>
    <scope>NUCLEOTIDE SEQUENCE [LARGE SCALE GENOMIC DNA]</scope>
    <source>
        <strain evidence="2 3">DD1</strain>
    </source>
</reference>
<gene>
    <name evidence="2" type="ORF">DLJ74_04380</name>
</gene>
<feature type="transmembrane region" description="Helical" evidence="1">
    <location>
        <begin position="100"/>
        <end position="120"/>
    </location>
</feature>